<name>A0AAV6VW80_9ARAC</name>
<evidence type="ECO:0000259" key="19">
    <source>
        <dbReference type="Pfam" id="PF03522"/>
    </source>
</evidence>
<evidence type="ECO:0000256" key="16">
    <source>
        <dbReference type="SAM" id="MobiDB-lite"/>
    </source>
</evidence>
<evidence type="ECO:0000256" key="13">
    <source>
        <dbReference type="ARBA" id="ARBA00023214"/>
    </source>
</evidence>
<comment type="caution">
    <text evidence="20">The sequence shown here is derived from an EMBL/GenBank/DDBJ whole genome shotgun (WGS) entry which is preliminary data.</text>
</comment>
<feature type="transmembrane region" description="Helical" evidence="17">
    <location>
        <begin position="330"/>
        <end position="354"/>
    </location>
</feature>
<feature type="transmembrane region" description="Helical" evidence="17">
    <location>
        <begin position="498"/>
        <end position="520"/>
    </location>
</feature>
<dbReference type="NCBIfam" id="TIGR00930">
    <property type="entry name" value="2a30"/>
    <property type="match status" value="1"/>
</dbReference>
<feature type="transmembrane region" description="Helical" evidence="17">
    <location>
        <begin position="374"/>
        <end position="393"/>
    </location>
</feature>
<feature type="domain" description="SLC12A transporter C-terminal" evidence="19">
    <location>
        <begin position="962"/>
        <end position="1029"/>
    </location>
</feature>
<feature type="transmembrane region" description="Helical" evidence="17">
    <location>
        <begin position="86"/>
        <end position="107"/>
    </location>
</feature>
<evidence type="ECO:0000256" key="9">
    <source>
        <dbReference type="ARBA" id="ARBA00022989"/>
    </source>
</evidence>
<feature type="transmembrane region" description="Helical" evidence="17">
    <location>
        <begin position="192"/>
        <end position="213"/>
    </location>
</feature>
<keyword evidence="12" id="KW-0325">Glycoprotein</keyword>
<evidence type="ECO:0000256" key="10">
    <source>
        <dbReference type="ARBA" id="ARBA00023065"/>
    </source>
</evidence>
<dbReference type="GO" id="GO:0055075">
    <property type="term" value="P:potassium ion homeostasis"/>
    <property type="evidence" value="ECO:0007669"/>
    <property type="project" value="TreeGrafter"/>
</dbReference>
<feature type="transmembrane region" description="Helical" evidence="17">
    <location>
        <begin position="474"/>
        <end position="492"/>
    </location>
</feature>
<evidence type="ECO:0008006" key="22">
    <source>
        <dbReference type="Google" id="ProtNLM"/>
    </source>
</evidence>
<comment type="subcellular location">
    <subcellularLocation>
        <location evidence="1">Cell membrane</location>
        <topology evidence="1">Multi-pass membrane protein</topology>
    </subcellularLocation>
</comment>
<keyword evidence="13" id="KW-0868">Chloride</keyword>
<dbReference type="GO" id="GO:0007268">
    <property type="term" value="P:chemical synaptic transmission"/>
    <property type="evidence" value="ECO:0007669"/>
    <property type="project" value="TreeGrafter"/>
</dbReference>
<feature type="transmembrane region" description="Helical" evidence="17">
    <location>
        <begin position="50"/>
        <end position="79"/>
    </location>
</feature>
<evidence type="ECO:0000256" key="17">
    <source>
        <dbReference type="SAM" id="Phobius"/>
    </source>
</evidence>
<evidence type="ECO:0000256" key="12">
    <source>
        <dbReference type="ARBA" id="ARBA00023180"/>
    </source>
</evidence>
<dbReference type="Pfam" id="PF03522">
    <property type="entry name" value="SLC12"/>
    <property type="match status" value="3"/>
</dbReference>
<evidence type="ECO:0000259" key="18">
    <source>
        <dbReference type="Pfam" id="PF00324"/>
    </source>
</evidence>
<keyword evidence="3" id="KW-1003">Cell membrane</keyword>
<comment type="similarity">
    <text evidence="14">Belongs to the SLC12A transporter family. K/Cl co-transporter subfamily.</text>
</comment>
<keyword evidence="6 17" id="KW-0812">Transmembrane</keyword>
<feature type="domain" description="Amino acid permease/ SLC12A" evidence="18">
    <location>
        <begin position="336"/>
        <end position="613"/>
    </location>
</feature>
<dbReference type="GO" id="GO:1990573">
    <property type="term" value="P:potassium ion import across plasma membrane"/>
    <property type="evidence" value="ECO:0007669"/>
    <property type="project" value="TreeGrafter"/>
</dbReference>
<evidence type="ECO:0000256" key="11">
    <source>
        <dbReference type="ARBA" id="ARBA00023136"/>
    </source>
</evidence>
<keyword evidence="8" id="KW-0630">Potassium</keyword>
<dbReference type="GO" id="GO:0005886">
    <property type="term" value="C:plasma membrane"/>
    <property type="evidence" value="ECO:0007669"/>
    <property type="project" value="UniProtKB-SubCell"/>
</dbReference>
<dbReference type="PANTHER" id="PTHR11827">
    <property type="entry name" value="SOLUTE CARRIER FAMILY 12, CATION COTRANSPORTERS"/>
    <property type="match status" value="1"/>
</dbReference>
<proteinExistence type="inferred from homology"/>
<feature type="domain" description="Amino acid permease/ SLC12A" evidence="18">
    <location>
        <begin position="42"/>
        <end position="241"/>
    </location>
</feature>
<feature type="transmembrane region" description="Helical" evidence="17">
    <location>
        <begin position="532"/>
        <end position="556"/>
    </location>
</feature>
<accession>A0AAV6VW80</accession>
<evidence type="ECO:0000256" key="3">
    <source>
        <dbReference type="ARBA" id="ARBA00022475"/>
    </source>
</evidence>
<evidence type="ECO:0000256" key="5">
    <source>
        <dbReference type="ARBA" id="ARBA00022553"/>
    </source>
</evidence>
<dbReference type="Pfam" id="PF00324">
    <property type="entry name" value="AA_permease"/>
    <property type="match status" value="2"/>
</dbReference>
<dbReference type="GO" id="GO:0015379">
    <property type="term" value="F:potassium:chloride symporter activity"/>
    <property type="evidence" value="ECO:0007669"/>
    <property type="project" value="InterPro"/>
</dbReference>
<organism evidence="20 21">
    <name type="scientific">Oedothorax gibbosus</name>
    <dbReference type="NCBI Taxonomy" id="931172"/>
    <lineage>
        <taxon>Eukaryota</taxon>
        <taxon>Metazoa</taxon>
        <taxon>Ecdysozoa</taxon>
        <taxon>Arthropoda</taxon>
        <taxon>Chelicerata</taxon>
        <taxon>Arachnida</taxon>
        <taxon>Araneae</taxon>
        <taxon>Araneomorphae</taxon>
        <taxon>Entelegynae</taxon>
        <taxon>Araneoidea</taxon>
        <taxon>Linyphiidae</taxon>
        <taxon>Erigoninae</taxon>
        <taxon>Oedothorax</taxon>
    </lineage>
</organism>
<dbReference type="InterPro" id="IPR004842">
    <property type="entry name" value="SLC12A_fam"/>
</dbReference>
<feature type="transmembrane region" description="Helical" evidence="17">
    <location>
        <begin position="119"/>
        <end position="146"/>
    </location>
</feature>
<evidence type="ECO:0000256" key="8">
    <source>
        <dbReference type="ARBA" id="ARBA00022958"/>
    </source>
</evidence>
<dbReference type="GO" id="GO:0006884">
    <property type="term" value="P:cell volume homeostasis"/>
    <property type="evidence" value="ECO:0007669"/>
    <property type="project" value="TreeGrafter"/>
</dbReference>
<evidence type="ECO:0000256" key="6">
    <source>
        <dbReference type="ARBA" id="ARBA00022692"/>
    </source>
</evidence>
<dbReference type="InterPro" id="IPR018491">
    <property type="entry name" value="SLC12_C"/>
</dbReference>
<dbReference type="PRINTS" id="PR01081">
    <property type="entry name" value="KCLTRNSPORT"/>
</dbReference>
<keyword evidence="4" id="KW-0633">Potassium transport</keyword>
<reference evidence="20 21" key="1">
    <citation type="journal article" date="2022" name="Nat. Ecol. Evol.">
        <title>A masculinizing supergene underlies an exaggerated male reproductive morph in a spider.</title>
        <authorList>
            <person name="Hendrickx F."/>
            <person name="De Corte Z."/>
            <person name="Sonet G."/>
            <person name="Van Belleghem S.M."/>
            <person name="Kostlbacher S."/>
            <person name="Vangestel C."/>
        </authorList>
    </citation>
    <scope>NUCLEOTIDE SEQUENCE [LARGE SCALE GENOMIC DNA]</scope>
    <source>
        <strain evidence="20">W744_W776</strain>
    </source>
</reference>
<keyword evidence="5" id="KW-0597">Phosphoprotein</keyword>
<dbReference type="GO" id="GO:0055064">
    <property type="term" value="P:chloride ion homeostasis"/>
    <property type="evidence" value="ECO:0007669"/>
    <property type="project" value="TreeGrafter"/>
</dbReference>
<feature type="transmembrane region" description="Helical" evidence="17">
    <location>
        <begin position="167"/>
        <end position="186"/>
    </location>
</feature>
<evidence type="ECO:0000256" key="4">
    <source>
        <dbReference type="ARBA" id="ARBA00022538"/>
    </source>
</evidence>
<evidence type="ECO:0000256" key="7">
    <source>
        <dbReference type="ARBA" id="ARBA00022847"/>
    </source>
</evidence>
<dbReference type="Gene3D" id="1.20.1740.10">
    <property type="entry name" value="Amino acid/polyamine transporter I"/>
    <property type="match status" value="1"/>
</dbReference>
<dbReference type="Proteomes" id="UP000827092">
    <property type="component" value="Unassembled WGS sequence"/>
</dbReference>
<gene>
    <name evidence="20" type="ORF">JTE90_000568</name>
</gene>
<dbReference type="PANTHER" id="PTHR11827:SF73">
    <property type="entry name" value="KAZACHOC, ISOFORM G"/>
    <property type="match status" value="1"/>
</dbReference>
<feature type="domain" description="SLC12A transporter C-terminal" evidence="19">
    <location>
        <begin position="757"/>
        <end position="839"/>
    </location>
</feature>
<keyword evidence="10" id="KW-0406">Ion transport</keyword>
<evidence type="ECO:0000313" key="21">
    <source>
        <dbReference type="Proteomes" id="UP000827092"/>
    </source>
</evidence>
<protein>
    <recommendedName>
        <fullName evidence="22">Solute carrier family 12 member 6</fullName>
    </recommendedName>
</protein>
<dbReference type="GO" id="GO:0045202">
    <property type="term" value="C:synapse"/>
    <property type="evidence" value="ECO:0007669"/>
    <property type="project" value="GOC"/>
</dbReference>
<feature type="transmembrane region" description="Helical" evidence="17">
    <location>
        <begin position="21"/>
        <end position="44"/>
    </location>
</feature>
<feature type="domain" description="SLC12A transporter C-terminal" evidence="19">
    <location>
        <begin position="628"/>
        <end position="721"/>
    </location>
</feature>
<evidence type="ECO:0000256" key="14">
    <source>
        <dbReference type="ARBA" id="ARBA00046331"/>
    </source>
</evidence>
<sequence length="1029" mass="112908">MSTKSYPLKTTKLESEESWNSRFLNIFITIITKANLGTIAGVYLPCIQNIFGVIFFIRLVWIVGTAGAIVGFITVFLCCCVTFTTVISLSAIATNGIVPAGGSYFMISRSLGPEFGGAVGMLFYLATTLAGAMYLVGAVEIFLNYLAPQLSLYGDFRDDQEIMYHNFRTYGTILLVLVGIMVYIGVAFVSKLAPIALVCVILSIIGVYVGVFVNMEGKEGVNFCVLGTRILSSKGDVICSKEQNVTNSLFYTYCSAIGNSTTNHTEDAIYQCDEYFESNEAKLVQAIPGLSSGVFWDNIPIRFRDKGDVVDLSDNAEDSNPKGERTYNQLLVDISTSFTLLVGIFFPSCTGIMAGSNRSGDLADAQKSIPAGTLAAQLTTSFVYCSGVFLFAASYDNLFLRDKFGESVGGELGVALLAWPHPMVIVIGSLLSTIGAGIQSLTGAPRLLQAIAKDGIIPFINVFEYSNSRNEPTYALFLTLTICELGILIGNLDHIAPILTMCFLMCYMFVNLACTLQSLLKTPNWRPRFKCYHWSVSLLGVLLCLAVMFISSWYYALASMALACIIYKYIEFRGAEKEWGDGIRGLALSAARYSLLRLEEGPPHTKNWRPQILVLCKLNSELVPKHRKLVSFASQLKAGKGLTLVSAVLEGEYTKRHSEAQAAKLSLKKTMTEEKVKGFADVVVSPSVANALSHLIQTTGLGGLKHNAVIMGWPFNWRQTPEAGRVFIDNVRNIAASKNALLIPKGIDQYPDNTGKVTGFIDVWWIVHDGGLLMLLPFLLKQHSVWKKCKLRIFTIAQLEDNSIQMKKDLTTFLYHLRISAELEVVEMVDTDISAYTYERTLMMEQRSQMLKQLKQRRGTLTVVQTMKDSVSQPAQKPTKVQFIEMPEQDPADLVEVDDAGEGSTSSPGKDGSEGKKSPTPLAPSISVDGCEDSPAPVVENDVKAADGKGLLAKPDEGNVRRMHTAVKLNEVIISKSQDAQLVVINLPGPPKMKLGEENYMEFIEVLTEGLEKVLMVRGGGREVMTIYS</sequence>
<evidence type="ECO:0000313" key="20">
    <source>
        <dbReference type="EMBL" id="KAG8200488.1"/>
    </source>
</evidence>
<dbReference type="FunFam" id="1.20.1740.10:FF:000037">
    <property type="entry name" value="Uncharacterized protein, isoform F"/>
    <property type="match status" value="1"/>
</dbReference>
<dbReference type="EMBL" id="JAFNEN010000015">
    <property type="protein sequence ID" value="KAG8200488.1"/>
    <property type="molecule type" value="Genomic_DNA"/>
</dbReference>
<comment type="catalytic activity">
    <reaction evidence="15">
        <text>K(+)(in) + chloride(in) = K(+)(out) + chloride(out)</text>
        <dbReference type="Rhea" id="RHEA:72427"/>
        <dbReference type="ChEBI" id="CHEBI:17996"/>
        <dbReference type="ChEBI" id="CHEBI:29103"/>
    </reaction>
</comment>
<keyword evidence="2" id="KW-0813">Transport</keyword>
<evidence type="ECO:0000256" key="2">
    <source>
        <dbReference type="ARBA" id="ARBA00022448"/>
    </source>
</evidence>
<keyword evidence="11 17" id="KW-0472">Membrane</keyword>
<feature type="region of interest" description="Disordered" evidence="16">
    <location>
        <begin position="898"/>
        <end position="936"/>
    </location>
</feature>
<dbReference type="InterPro" id="IPR004841">
    <property type="entry name" value="AA-permease/SLC12A_dom"/>
</dbReference>
<evidence type="ECO:0000256" key="1">
    <source>
        <dbReference type="ARBA" id="ARBA00004651"/>
    </source>
</evidence>
<keyword evidence="21" id="KW-1185">Reference proteome</keyword>
<keyword evidence="7" id="KW-0769">Symport</keyword>
<dbReference type="AlphaFoldDB" id="A0AAV6VW80"/>
<dbReference type="InterPro" id="IPR000076">
    <property type="entry name" value="KCL_cotranspt"/>
</dbReference>
<keyword evidence="9 17" id="KW-1133">Transmembrane helix</keyword>
<evidence type="ECO:0000256" key="15">
    <source>
        <dbReference type="ARBA" id="ARBA00047825"/>
    </source>
</evidence>